<gene>
    <name evidence="1" type="ORF">PSNMU_V1.4_AUG-EV-PASAV3_0041650</name>
</gene>
<dbReference type="OrthoDB" id="42884at2759"/>
<organism evidence="1 2">
    <name type="scientific">Pseudo-nitzschia multistriata</name>
    <dbReference type="NCBI Taxonomy" id="183589"/>
    <lineage>
        <taxon>Eukaryota</taxon>
        <taxon>Sar</taxon>
        <taxon>Stramenopiles</taxon>
        <taxon>Ochrophyta</taxon>
        <taxon>Bacillariophyta</taxon>
        <taxon>Bacillariophyceae</taxon>
        <taxon>Bacillariophycidae</taxon>
        <taxon>Bacillariales</taxon>
        <taxon>Bacillariaceae</taxon>
        <taxon>Pseudo-nitzschia</taxon>
    </lineage>
</organism>
<sequence>MSVNCPKVSQGEAIRSRLIRSLGIQTSKPAPSISLKHKDIIREQNLVALRHQRPANIDANVLSNAASIRRYLNDSEEHGVRTPLSTGQKRRVRFNNVVTEKQIASHKKYSARIKRTLWSDSEEIQENAFRNQLEFQAEGMNWESVLENDEMYLDTNTGELIHPFWVESKDALRLSRG</sequence>
<evidence type="ECO:0000313" key="2">
    <source>
        <dbReference type="Proteomes" id="UP000291116"/>
    </source>
</evidence>
<reference evidence="1 2" key="1">
    <citation type="submission" date="2019-01" db="EMBL/GenBank/DDBJ databases">
        <authorList>
            <person name="Ferrante I. M."/>
        </authorList>
    </citation>
    <scope>NUCLEOTIDE SEQUENCE [LARGE SCALE GENOMIC DNA]</scope>
    <source>
        <strain evidence="1 2">B856</strain>
    </source>
</reference>
<dbReference type="EMBL" id="CAACVS010000124">
    <property type="protein sequence ID" value="VEU37367.1"/>
    <property type="molecule type" value="Genomic_DNA"/>
</dbReference>
<name>A0A448Z5Q7_9STRA</name>
<keyword evidence="2" id="KW-1185">Reference proteome</keyword>
<dbReference type="Proteomes" id="UP000291116">
    <property type="component" value="Unassembled WGS sequence"/>
</dbReference>
<dbReference type="AlphaFoldDB" id="A0A448Z5Q7"/>
<proteinExistence type="predicted"/>
<protein>
    <submittedName>
        <fullName evidence="1">Uncharacterized protein</fullName>
    </submittedName>
</protein>
<evidence type="ECO:0000313" key="1">
    <source>
        <dbReference type="EMBL" id="VEU37367.1"/>
    </source>
</evidence>
<accession>A0A448Z5Q7</accession>